<evidence type="ECO:0000313" key="2">
    <source>
        <dbReference type="Proteomes" id="UP000597761"/>
    </source>
</evidence>
<protein>
    <submittedName>
        <fullName evidence="1">Uncharacterized protein</fullName>
    </submittedName>
</protein>
<comment type="caution">
    <text evidence="1">The sequence shown here is derived from an EMBL/GenBank/DDBJ whole genome shotgun (WGS) entry which is preliminary data.</text>
</comment>
<reference evidence="2" key="1">
    <citation type="journal article" date="2019" name="Int. J. Syst. Evol. Microbiol.">
        <title>The Global Catalogue of Microorganisms (GCM) 10K type strain sequencing project: providing services to taxonomists for standard genome sequencing and annotation.</title>
        <authorList>
            <consortium name="The Broad Institute Genomics Platform"/>
            <consortium name="The Broad Institute Genome Sequencing Center for Infectious Disease"/>
            <person name="Wu L."/>
            <person name="Ma J."/>
        </authorList>
    </citation>
    <scope>NUCLEOTIDE SEQUENCE [LARGE SCALE GENOMIC DNA]</scope>
    <source>
        <strain evidence="2">CGMCC 1.15480</strain>
    </source>
</reference>
<dbReference type="EMBL" id="BMJI01000003">
    <property type="protein sequence ID" value="GGC84970.1"/>
    <property type="molecule type" value="Genomic_DNA"/>
</dbReference>
<keyword evidence="2" id="KW-1185">Reference proteome</keyword>
<dbReference type="Proteomes" id="UP000597761">
    <property type="component" value="Unassembled WGS sequence"/>
</dbReference>
<accession>A0ABQ1NTU4</accession>
<gene>
    <name evidence="1" type="ORF">GCM10011512_09790</name>
</gene>
<proteinExistence type="predicted"/>
<sequence length="80" mass="8287">MLSPSTAGFGASLFPVPEEAVPECWVSVVIRPVYRGGAAPSMGGVTRYACRQTLAEPIAVRLAAGAAEGVGLVTAWNQLR</sequence>
<organism evidence="1 2">
    <name type="scientific">Tersicoccus solisilvae</name>
    <dbReference type="NCBI Taxonomy" id="1882339"/>
    <lineage>
        <taxon>Bacteria</taxon>
        <taxon>Bacillati</taxon>
        <taxon>Actinomycetota</taxon>
        <taxon>Actinomycetes</taxon>
        <taxon>Micrococcales</taxon>
        <taxon>Micrococcaceae</taxon>
        <taxon>Tersicoccus</taxon>
    </lineage>
</organism>
<name>A0ABQ1NTU4_9MICC</name>
<evidence type="ECO:0000313" key="1">
    <source>
        <dbReference type="EMBL" id="GGC84970.1"/>
    </source>
</evidence>